<dbReference type="AlphaFoldDB" id="A0A2P5BS41"/>
<reference evidence="3" key="1">
    <citation type="submission" date="2016-06" db="EMBL/GenBank/DDBJ databases">
        <title>Parallel loss of symbiosis genes in relatives of nitrogen-fixing non-legume Parasponia.</title>
        <authorList>
            <person name="Van Velzen R."/>
            <person name="Holmer R."/>
            <person name="Bu F."/>
            <person name="Rutten L."/>
            <person name="Van Zeijl A."/>
            <person name="Liu W."/>
            <person name="Santuari L."/>
            <person name="Cao Q."/>
            <person name="Sharma T."/>
            <person name="Shen D."/>
            <person name="Roswanjaya Y."/>
            <person name="Wardhani T."/>
            <person name="Kalhor M.S."/>
            <person name="Jansen J."/>
            <person name="Van den Hoogen J."/>
            <person name="Gungor B."/>
            <person name="Hartog M."/>
            <person name="Hontelez J."/>
            <person name="Verver J."/>
            <person name="Yang W.-C."/>
            <person name="Schijlen E."/>
            <person name="Repin R."/>
            <person name="Schilthuizen M."/>
            <person name="Schranz E."/>
            <person name="Heidstra R."/>
            <person name="Miyata K."/>
            <person name="Fedorova E."/>
            <person name="Kohlen W."/>
            <person name="Bisseling T."/>
            <person name="Smit S."/>
            <person name="Geurts R."/>
        </authorList>
    </citation>
    <scope>NUCLEOTIDE SEQUENCE [LARGE SCALE GENOMIC DNA]</scope>
    <source>
        <strain evidence="3">cv. WU1-14</strain>
    </source>
</reference>
<organism evidence="2 3">
    <name type="scientific">Parasponia andersonii</name>
    <name type="common">Sponia andersonii</name>
    <dbReference type="NCBI Taxonomy" id="3476"/>
    <lineage>
        <taxon>Eukaryota</taxon>
        <taxon>Viridiplantae</taxon>
        <taxon>Streptophyta</taxon>
        <taxon>Embryophyta</taxon>
        <taxon>Tracheophyta</taxon>
        <taxon>Spermatophyta</taxon>
        <taxon>Magnoliopsida</taxon>
        <taxon>eudicotyledons</taxon>
        <taxon>Gunneridae</taxon>
        <taxon>Pentapetalae</taxon>
        <taxon>rosids</taxon>
        <taxon>fabids</taxon>
        <taxon>Rosales</taxon>
        <taxon>Cannabaceae</taxon>
        <taxon>Parasponia</taxon>
    </lineage>
</organism>
<accession>A0A2P5BS41</accession>
<feature type="compositionally biased region" description="Basic and acidic residues" evidence="1">
    <location>
        <begin position="110"/>
        <end position="123"/>
    </location>
</feature>
<gene>
    <name evidence="2" type="ORF">PanWU01x14_215450</name>
</gene>
<dbReference type="Proteomes" id="UP000237105">
    <property type="component" value="Unassembled WGS sequence"/>
</dbReference>
<evidence type="ECO:0000256" key="1">
    <source>
        <dbReference type="SAM" id="MobiDB-lite"/>
    </source>
</evidence>
<feature type="region of interest" description="Disordered" evidence="1">
    <location>
        <begin position="94"/>
        <end position="123"/>
    </location>
</feature>
<sequence>MQIVNNDSISSDGTCSPHMSLKRDWERVRRFLSDILDFRRKIGDLGLVGWSRRENEMSSNPIALTAHKLQATVKTYMVEREKIYRERRERNCAQNTQQRKIGENLLRSRGGRDKARVIEGGTK</sequence>
<protein>
    <submittedName>
        <fullName evidence="2">Uncharacterized protein</fullName>
    </submittedName>
</protein>
<name>A0A2P5BS41_PARAD</name>
<keyword evidence="3" id="KW-1185">Reference proteome</keyword>
<evidence type="ECO:0000313" key="2">
    <source>
        <dbReference type="EMBL" id="PON51608.1"/>
    </source>
</evidence>
<proteinExistence type="predicted"/>
<evidence type="ECO:0000313" key="3">
    <source>
        <dbReference type="Proteomes" id="UP000237105"/>
    </source>
</evidence>
<comment type="caution">
    <text evidence="2">The sequence shown here is derived from an EMBL/GenBank/DDBJ whole genome shotgun (WGS) entry which is preliminary data.</text>
</comment>
<dbReference type="EMBL" id="JXTB01000231">
    <property type="protein sequence ID" value="PON51608.1"/>
    <property type="molecule type" value="Genomic_DNA"/>
</dbReference>